<dbReference type="Proteomes" id="UP000001176">
    <property type="component" value="Chromosome"/>
</dbReference>
<evidence type="ECO:0000313" key="1">
    <source>
        <dbReference type="EMBL" id="CAP57164.1"/>
    </source>
</evidence>
<dbReference type="EMBL" id="AM889285">
    <property type="protein sequence ID" value="CAP57164.1"/>
    <property type="molecule type" value="Genomic_DNA"/>
</dbReference>
<proteinExistence type="predicted"/>
<reference evidence="1 2" key="1">
    <citation type="journal article" date="2009" name="BMC Genomics">
        <title>Complete genome sequence of the sugarcane nitrogen-fixing endophyte Gluconacetobacter diazotrophicus Pal5.</title>
        <authorList>
            <person name="Bertalan M."/>
            <person name="Albano R."/>
            <person name="Padua V."/>
            <person name="Rouws L."/>
            <person name="Rojas C."/>
            <person name="Hemerly A."/>
            <person name="Teixeira K."/>
            <person name="Schwab S."/>
            <person name="Araujo J."/>
            <person name="Oliveira A."/>
            <person name="Franca L."/>
            <person name="Magalhaes V."/>
            <person name="Alqueres S."/>
            <person name="Cardoso A."/>
            <person name="Almeida W."/>
            <person name="Loureiro M.M."/>
            <person name="Nogueira E."/>
            <person name="Cidade D."/>
            <person name="Oliveira D."/>
            <person name="Simao T."/>
            <person name="Macedo J."/>
            <person name="Valadao A."/>
            <person name="Dreschsel M."/>
            <person name="Freitas F."/>
            <person name="Vidal M."/>
            <person name="Guedes H."/>
            <person name="Rodrigues E."/>
            <person name="Meneses C."/>
            <person name="Brioso P."/>
            <person name="Pozzer L."/>
            <person name="Figueiredo D."/>
            <person name="Montano H."/>
            <person name="Junior J."/>
            <person name="Filho G."/>
            <person name="Flores V."/>
            <person name="Ferreira B."/>
            <person name="Branco A."/>
            <person name="Gonzalez P."/>
            <person name="Guillobel H."/>
            <person name="Lemos M."/>
            <person name="Seibel L."/>
            <person name="Macedo J."/>
            <person name="Alves-Ferreira M."/>
            <person name="Sachetto-Martins G."/>
            <person name="Coelho A."/>
            <person name="Santos E."/>
            <person name="Amaral G."/>
            <person name="Neves A."/>
            <person name="Pacheco A.B."/>
            <person name="Carvalho D."/>
            <person name="Lery L."/>
            <person name="Bisch P."/>
            <person name="Rossle S.C."/>
            <person name="Urmenyi T."/>
            <person name="Kruger W.V."/>
            <person name="Martins O."/>
            <person name="Baldani J.I."/>
            <person name="Ferreira P.C."/>
        </authorList>
    </citation>
    <scope>NUCLEOTIDE SEQUENCE [LARGE SCALE GENOMIC DNA]</scope>
    <source>
        <strain evidence="2">ATCC 49037 / DSM 5601 / CCUG 37298 / CIP 103539 / LMG 7603 / PAl5</strain>
    </source>
</reference>
<protein>
    <submittedName>
        <fullName evidence="1">Uncharacterized protein</fullName>
    </submittedName>
</protein>
<evidence type="ECO:0000313" key="2">
    <source>
        <dbReference type="Proteomes" id="UP000001176"/>
    </source>
</evidence>
<organism evidence="1 2">
    <name type="scientific">Gluconacetobacter diazotrophicus (strain ATCC 49037 / DSM 5601 / CCUG 37298 / CIP 103539 / LMG 7603 / PAl5)</name>
    <dbReference type="NCBI Taxonomy" id="272568"/>
    <lineage>
        <taxon>Bacteria</taxon>
        <taxon>Pseudomonadati</taxon>
        <taxon>Pseudomonadota</taxon>
        <taxon>Alphaproteobacteria</taxon>
        <taxon>Acetobacterales</taxon>
        <taxon>Acetobacteraceae</taxon>
        <taxon>Gluconacetobacter</taxon>
    </lineage>
</organism>
<dbReference type="KEGG" id="gdi:GDI3221"/>
<keyword evidence="2" id="KW-1185">Reference proteome</keyword>
<name>A9H0R8_GLUDA</name>
<dbReference type="AlphaFoldDB" id="A9H0R8"/>
<accession>A9H0R8</accession>
<sequence>MPADPRARVTGAPGRRGAFLYFVNTSRNKERNGDKIHD</sequence>
<gene>
    <name evidence="1" type="ordered locus">GDI3221</name>
</gene>